<dbReference type="PANTHER" id="PTHR40074">
    <property type="entry name" value="O-ACETYLTRANSFERASE WECH"/>
    <property type="match status" value="1"/>
</dbReference>
<feature type="transmembrane region" description="Helical" evidence="7">
    <location>
        <begin position="296"/>
        <end position="316"/>
    </location>
</feature>
<feature type="transmembrane region" description="Helical" evidence="7">
    <location>
        <begin position="268"/>
        <end position="290"/>
    </location>
</feature>
<dbReference type="Proteomes" id="UP000185426">
    <property type="component" value="Chromosome"/>
</dbReference>
<dbReference type="GO" id="GO:0009246">
    <property type="term" value="P:enterobacterial common antigen biosynthetic process"/>
    <property type="evidence" value="ECO:0007669"/>
    <property type="project" value="TreeGrafter"/>
</dbReference>
<feature type="transmembrane region" description="Helical" evidence="7">
    <location>
        <begin position="180"/>
        <end position="197"/>
    </location>
</feature>
<evidence type="ECO:0000256" key="5">
    <source>
        <dbReference type="ARBA" id="ARBA00022989"/>
    </source>
</evidence>
<evidence type="ECO:0000313" key="9">
    <source>
        <dbReference type="EMBL" id="APT46261.1"/>
    </source>
</evidence>
<feature type="domain" description="Acyltransferase 3" evidence="8">
    <location>
        <begin position="8"/>
        <end position="317"/>
    </location>
</feature>
<feature type="transmembrane region" description="Helical" evidence="7">
    <location>
        <begin position="74"/>
        <end position="93"/>
    </location>
</feature>
<comment type="similarity">
    <text evidence="2">Belongs to the acyltransferase 3 family.</text>
</comment>
<reference evidence="9 10" key="1">
    <citation type="submission" date="2016-05" db="EMBL/GenBank/DDBJ databases">
        <title>Complete Genome and Methylome Analysis of Psychrotrophic Bacterial Isolates from Antarctic Lake Untersee.</title>
        <authorList>
            <person name="Fomenkov A."/>
            <person name="Akimov V.N."/>
            <person name="Vasilyeva L.V."/>
            <person name="Andersen D."/>
            <person name="Vincze T."/>
            <person name="Roberts R.J."/>
        </authorList>
    </citation>
    <scope>NUCLEOTIDE SEQUENCE [LARGE SCALE GENOMIC DNA]</scope>
    <source>
        <strain evidence="9 10">U14-5</strain>
    </source>
</reference>
<dbReference type="EMBL" id="CP015607">
    <property type="protein sequence ID" value="APT46261.1"/>
    <property type="molecule type" value="Genomic_DNA"/>
</dbReference>
<sequence length="343" mass="39007">MQIKEIFFIRCISCLSVVLIHAIAILSSPHSSSILVALLMFSTPSFIFISEFLLAHAYPNGTPKGFMWKRVKAIFFPFVFIGIVDGFMHSASLNGGAADFFKRASANVLLGNYIGYFVLIIFQFYFLHMFFHKIAKRTSAKWVLPISFIITVGYLSVMNLVKIPQPQLPNPMFGLEWIPFPGWLFYFCLAYYCGVNYQQFITRLHRFKYAVYGLVLISAATLLSNSYVGFFEPSSKRPDVVLYTISIVFFCFLLFSKVKSVPPFVAVISQYSFTIYLLHGYFLGISVLLWGQLKDYPFFVGTIIISALAIAGPILLSRLANHYKYGYMFVGKINKTRRKTVAS</sequence>
<keyword evidence="9" id="KW-0012">Acyltransferase</keyword>
<feature type="transmembrane region" description="Helical" evidence="7">
    <location>
        <begin position="209"/>
        <end position="228"/>
    </location>
</feature>
<keyword evidence="6 7" id="KW-0472">Membrane</keyword>
<organism evidence="9 10">
    <name type="scientific">Bacillus safensis</name>
    <dbReference type="NCBI Taxonomy" id="561879"/>
    <lineage>
        <taxon>Bacteria</taxon>
        <taxon>Bacillati</taxon>
        <taxon>Bacillota</taxon>
        <taxon>Bacilli</taxon>
        <taxon>Bacillales</taxon>
        <taxon>Bacillaceae</taxon>
        <taxon>Bacillus</taxon>
    </lineage>
</organism>
<feature type="transmembrane region" description="Helical" evidence="7">
    <location>
        <begin position="7"/>
        <end position="27"/>
    </location>
</feature>
<dbReference type="GO" id="GO:0005886">
    <property type="term" value="C:plasma membrane"/>
    <property type="evidence" value="ECO:0007669"/>
    <property type="project" value="UniProtKB-SubCell"/>
</dbReference>
<evidence type="ECO:0000256" key="4">
    <source>
        <dbReference type="ARBA" id="ARBA00022692"/>
    </source>
</evidence>
<keyword evidence="4 7" id="KW-0812">Transmembrane</keyword>
<gene>
    <name evidence="9" type="ORF">BSA145_10450</name>
</gene>
<keyword evidence="5 7" id="KW-1133">Transmembrane helix</keyword>
<protein>
    <submittedName>
        <fullName evidence="9">Acyltransferase</fullName>
    </submittedName>
</protein>
<evidence type="ECO:0000256" key="1">
    <source>
        <dbReference type="ARBA" id="ARBA00004651"/>
    </source>
</evidence>
<evidence type="ECO:0000259" key="8">
    <source>
        <dbReference type="Pfam" id="PF01757"/>
    </source>
</evidence>
<keyword evidence="3" id="KW-1003">Cell membrane</keyword>
<dbReference type="InterPro" id="IPR002656">
    <property type="entry name" value="Acyl_transf_3_dom"/>
</dbReference>
<feature type="transmembrane region" description="Helical" evidence="7">
    <location>
        <begin position="240"/>
        <end position="256"/>
    </location>
</feature>
<dbReference type="RefSeq" id="WP_075622423.1">
    <property type="nucleotide sequence ID" value="NZ_CP015607.1"/>
</dbReference>
<dbReference type="Pfam" id="PF01757">
    <property type="entry name" value="Acyl_transf_3"/>
    <property type="match status" value="1"/>
</dbReference>
<evidence type="ECO:0000256" key="3">
    <source>
        <dbReference type="ARBA" id="ARBA00022475"/>
    </source>
</evidence>
<evidence type="ECO:0000256" key="7">
    <source>
        <dbReference type="SAM" id="Phobius"/>
    </source>
</evidence>
<evidence type="ECO:0000256" key="6">
    <source>
        <dbReference type="ARBA" id="ARBA00023136"/>
    </source>
</evidence>
<proteinExistence type="inferred from homology"/>
<dbReference type="GO" id="GO:0016413">
    <property type="term" value="F:O-acetyltransferase activity"/>
    <property type="evidence" value="ECO:0007669"/>
    <property type="project" value="TreeGrafter"/>
</dbReference>
<name>A0A1L6ZIB7_BACIA</name>
<accession>A0A1L6ZIB7</accession>
<feature type="transmembrane region" description="Helical" evidence="7">
    <location>
        <begin position="113"/>
        <end position="130"/>
    </location>
</feature>
<keyword evidence="9" id="KW-0808">Transferase</keyword>
<feature type="transmembrane region" description="Helical" evidence="7">
    <location>
        <begin position="33"/>
        <end position="54"/>
    </location>
</feature>
<evidence type="ECO:0000256" key="2">
    <source>
        <dbReference type="ARBA" id="ARBA00007400"/>
    </source>
</evidence>
<dbReference type="PANTHER" id="PTHR40074:SF2">
    <property type="entry name" value="O-ACETYLTRANSFERASE WECH"/>
    <property type="match status" value="1"/>
</dbReference>
<feature type="transmembrane region" description="Helical" evidence="7">
    <location>
        <begin position="142"/>
        <end position="160"/>
    </location>
</feature>
<comment type="subcellular location">
    <subcellularLocation>
        <location evidence="1">Cell membrane</location>
        <topology evidence="1">Multi-pass membrane protein</topology>
    </subcellularLocation>
</comment>
<dbReference type="AlphaFoldDB" id="A0A1L6ZIB7"/>
<evidence type="ECO:0000313" key="10">
    <source>
        <dbReference type="Proteomes" id="UP000185426"/>
    </source>
</evidence>